<gene>
    <name evidence="1" type="ORF">MiAbB_04746</name>
</gene>
<comment type="caution">
    <text evidence="1">The sequence shown here is derived from an EMBL/GenBank/DDBJ whole genome shotgun (WGS) entry which is preliminary data.</text>
</comment>
<reference evidence="2" key="1">
    <citation type="submission" date="2018-12" db="EMBL/GenBank/DDBJ databases">
        <title>Genome sequence of Microcystis aeruginosa NIES-4285.</title>
        <authorList>
            <person name="Tanabe Y."/>
        </authorList>
    </citation>
    <scope>NUCLEOTIDE SEQUENCE [LARGE SCALE GENOMIC DNA]</scope>
    <source>
        <strain evidence="2">NIES-4285</strain>
    </source>
</reference>
<evidence type="ECO:0000313" key="2">
    <source>
        <dbReference type="Proteomes" id="UP000289660"/>
    </source>
</evidence>
<accession>A0A402DKR9</accession>
<protein>
    <submittedName>
        <fullName evidence="1">Uncharacterized protein</fullName>
    </submittedName>
</protein>
<organism evidence="1 2">
    <name type="scientific">Microcystis aeruginosa NIES-4285</name>
    <dbReference type="NCBI Taxonomy" id="2497681"/>
    <lineage>
        <taxon>Bacteria</taxon>
        <taxon>Bacillati</taxon>
        <taxon>Cyanobacteriota</taxon>
        <taxon>Cyanophyceae</taxon>
        <taxon>Oscillatoriophycideae</taxon>
        <taxon>Chroococcales</taxon>
        <taxon>Microcystaceae</taxon>
        <taxon>Microcystis</taxon>
    </lineage>
</organism>
<dbReference type="Gene3D" id="6.20.50.110">
    <property type="entry name" value="Methyltransferase, zinc-binding domain"/>
    <property type="match status" value="1"/>
</dbReference>
<proteinExistence type="predicted"/>
<dbReference type="Proteomes" id="UP000289660">
    <property type="component" value="Unassembled WGS sequence"/>
</dbReference>
<dbReference type="EMBL" id="BIFY01000187">
    <property type="protein sequence ID" value="GCE62792.1"/>
    <property type="molecule type" value="Genomic_DNA"/>
</dbReference>
<evidence type="ECO:0000313" key="1">
    <source>
        <dbReference type="EMBL" id="GCE62792.1"/>
    </source>
</evidence>
<dbReference type="InterPro" id="IPR038576">
    <property type="entry name" value="Methyltransf_Zn-bd_dom_put_sf"/>
</dbReference>
<dbReference type="AlphaFoldDB" id="A0A402DKR9"/>
<name>A0A402DKR9_MICAE</name>
<dbReference type="RefSeq" id="WP_002795373.1">
    <property type="nucleotide sequence ID" value="NZ_BIFY01000187.1"/>
</dbReference>
<sequence length="61" mass="7359">MKAKIHLKNHCRICQSENLKKILTLPQMPFTDEFILQEELGREFKADIPRDFQRIKYPTKK</sequence>